<dbReference type="SMART" id="SM00382">
    <property type="entry name" value="AAA"/>
    <property type="match status" value="1"/>
</dbReference>
<dbReference type="SUPFAM" id="SSF52540">
    <property type="entry name" value="P-loop containing nucleoside triphosphate hydrolases"/>
    <property type="match status" value="1"/>
</dbReference>
<dbReference type="InterPro" id="IPR050153">
    <property type="entry name" value="Metal_Ion_Import_ABC"/>
</dbReference>
<keyword evidence="4" id="KW-0067">ATP-binding</keyword>
<dbReference type="PROSITE" id="PS50893">
    <property type="entry name" value="ABC_TRANSPORTER_2"/>
    <property type="match status" value="1"/>
</dbReference>
<dbReference type="InterPro" id="IPR027417">
    <property type="entry name" value="P-loop_NTPase"/>
</dbReference>
<dbReference type="Pfam" id="PF00005">
    <property type="entry name" value="ABC_tran"/>
    <property type="match status" value="1"/>
</dbReference>
<protein>
    <recommendedName>
        <fullName evidence="5">ABC transporter domain-containing protein</fullName>
    </recommendedName>
</protein>
<dbReference type="GO" id="GO:0016887">
    <property type="term" value="F:ATP hydrolysis activity"/>
    <property type="evidence" value="ECO:0007669"/>
    <property type="project" value="InterPro"/>
</dbReference>
<dbReference type="InterPro" id="IPR017871">
    <property type="entry name" value="ABC_transporter-like_CS"/>
</dbReference>
<dbReference type="CDD" id="cd03235">
    <property type="entry name" value="ABC_Metallic_Cations"/>
    <property type="match status" value="1"/>
</dbReference>
<organism evidence="6">
    <name type="scientific">marine sediment metagenome</name>
    <dbReference type="NCBI Taxonomy" id="412755"/>
    <lineage>
        <taxon>unclassified sequences</taxon>
        <taxon>metagenomes</taxon>
        <taxon>ecological metagenomes</taxon>
    </lineage>
</organism>
<evidence type="ECO:0000256" key="2">
    <source>
        <dbReference type="ARBA" id="ARBA00022448"/>
    </source>
</evidence>
<feature type="non-terminal residue" evidence="6">
    <location>
        <position position="246"/>
    </location>
</feature>
<gene>
    <name evidence="6" type="ORF">S12H4_28186</name>
</gene>
<comment type="caution">
    <text evidence="6">The sequence shown here is derived from an EMBL/GenBank/DDBJ whole genome shotgun (WGS) entry which is preliminary data.</text>
</comment>
<dbReference type="GO" id="GO:0005524">
    <property type="term" value="F:ATP binding"/>
    <property type="evidence" value="ECO:0007669"/>
    <property type="project" value="UniProtKB-KW"/>
</dbReference>
<accession>X1V9F1</accession>
<name>X1V9F1_9ZZZZ</name>
<dbReference type="Gene3D" id="3.40.50.300">
    <property type="entry name" value="P-loop containing nucleotide triphosphate hydrolases"/>
    <property type="match status" value="1"/>
</dbReference>
<feature type="domain" description="ABC transporter" evidence="5">
    <location>
        <begin position="18"/>
        <end position="244"/>
    </location>
</feature>
<evidence type="ECO:0000256" key="3">
    <source>
        <dbReference type="ARBA" id="ARBA00022741"/>
    </source>
</evidence>
<evidence type="ECO:0000256" key="4">
    <source>
        <dbReference type="ARBA" id="ARBA00022840"/>
    </source>
</evidence>
<reference evidence="6" key="1">
    <citation type="journal article" date="2014" name="Front. Microbiol.">
        <title>High frequency of phylogenetically diverse reductive dehalogenase-homologous genes in deep subseafloor sedimentary metagenomes.</title>
        <authorList>
            <person name="Kawai M."/>
            <person name="Futagami T."/>
            <person name="Toyoda A."/>
            <person name="Takaki Y."/>
            <person name="Nishi S."/>
            <person name="Hori S."/>
            <person name="Arai W."/>
            <person name="Tsubouchi T."/>
            <person name="Morono Y."/>
            <person name="Uchiyama I."/>
            <person name="Ito T."/>
            <person name="Fujiyama A."/>
            <person name="Inagaki F."/>
            <person name="Takami H."/>
        </authorList>
    </citation>
    <scope>NUCLEOTIDE SEQUENCE</scope>
    <source>
        <strain evidence="6">Expedition CK06-06</strain>
    </source>
</reference>
<dbReference type="PANTHER" id="PTHR42734">
    <property type="entry name" value="METAL TRANSPORT SYSTEM ATP-BINDING PROTEIN TM_0124-RELATED"/>
    <property type="match status" value="1"/>
</dbReference>
<dbReference type="EMBL" id="BARW01016149">
    <property type="protein sequence ID" value="GAJ02085.1"/>
    <property type="molecule type" value="Genomic_DNA"/>
</dbReference>
<evidence type="ECO:0000259" key="5">
    <source>
        <dbReference type="PROSITE" id="PS50893"/>
    </source>
</evidence>
<dbReference type="PANTHER" id="PTHR42734:SF5">
    <property type="entry name" value="IRON TRANSPORT SYSTEM ATP-BINDING PROTEIN HI_0361-RELATED"/>
    <property type="match status" value="1"/>
</dbReference>
<evidence type="ECO:0000313" key="6">
    <source>
        <dbReference type="EMBL" id="GAJ02085.1"/>
    </source>
</evidence>
<dbReference type="AlphaFoldDB" id="X1V9F1"/>
<evidence type="ECO:0000256" key="1">
    <source>
        <dbReference type="ARBA" id="ARBA00005417"/>
    </source>
</evidence>
<comment type="similarity">
    <text evidence="1">Belongs to the ABC transporter superfamily.</text>
</comment>
<proteinExistence type="inferred from homology"/>
<dbReference type="InterPro" id="IPR003439">
    <property type="entry name" value="ABC_transporter-like_ATP-bd"/>
</dbReference>
<dbReference type="FunFam" id="3.40.50.300:FF:000134">
    <property type="entry name" value="Iron-enterobactin ABC transporter ATP-binding protein"/>
    <property type="match status" value="1"/>
</dbReference>
<dbReference type="PROSITE" id="PS00211">
    <property type="entry name" value="ABC_TRANSPORTER_1"/>
    <property type="match status" value="1"/>
</dbReference>
<keyword evidence="3" id="KW-0547">Nucleotide-binding</keyword>
<sequence>MTNIISHFQEHDTGASPIHLHNVSLRYNGISVLEEINADIPAGEHIAVVGPNGAGKTTLMKLIAGLIKPTQGEINIFGHGPGSHICIAYVPQRSQVDWDFPANVAEVVMMGRIHQIGFFHWPTRADWTIVREALERVDMSAFSDHRIGELSGGQQQRVFLAQALSQEAEVVLLDEPFTGLDVLSQDAILRILEDLHQAGVTVLIATHDLNLAAKHFDQVMLLNRRLISYGPAAKALSQEALIQAYG</sequence>
<keyword evidence="2" id="KW-0813">Transport</keyword>
<dbReference type="InterPro" id="IPR003593">
    <property type="entry name" value="AAA+_ATPase"/>
</dbReference>